<keyword evidence="5" id="KW-0472">Membrane</keyword>
<dbReference type="Pfam" id="PF13639">
    <property type="entry name" value="zf-RING_2"/>
    <property type="match status" value="1"/>
</dbReference>
<feature type="transmembrane region" description="Helical" evidence="5">
    <location>
        <begin position="145"/>
        <end position="166"/>
    </location>
</feature>
<evidence type="ECO:0000259" key="6">
    <source>
        <dbReference type="PROSITE" id="PS50089"/>
    </source>
</evidence>
<accession>A0ABM1NBI9</accession>
<feature type="domain" description="RING-type" evidence="6">
    <location>
        <begin position="224"/>
        <end position="262"/>
    </location>
</feature>
<dbReference type="Gene3D" id="3.30.40.10">
    <property type="entry name" value="Zinc/RING finger domain, C3HC4 (zinc finger)"/>
    <property type="match status" value="1"/>
</dbReference>
<evidence type="ECO:0000256" key="3">
    <source>
        <dbReference type="ARBA" id="ARBA00022833"/>
    </source>
</evidence>
<keyword evidence="2 4" id="KW-0863">Zinc-finger</keyword>
<dbReference type="RefSeq" id="XP_017784189.1">
    <property type="nucleotide sequence ID" value="XM_017928700.1"/>
</dbReference>
<dbReference type="Proteomes" id="UP000695000">
    <property type="component" value="Unplaced"/>
</dbReference>
<keyword evidence="3" id="KW-0862">Zinc</keyword>
<organism evidence="7 8">
    <name type="scientific">Nicrophorus vespilloides</name>
    <name type="common">Boreal carrion beetle</name>
    <dbReference type="NCBI Taxonomy" id="110193"/>
    <lineage>
        <taxon>Eukaryota</taxon>
        <taxon>Metazoa</taxon>
        <taxon>Ecdysozoa</taxon>
        <taxon>Arthropoda</taxon>
        <taxon>Hexapoda</taxon>
        <taxon>Insecta</taxon>
        <taxon>Pterygota</taxon>
        <taxon>Neoptera</taxon>
        <taxon>Endopterygota</taxon>
        <taxon>Coleoptera</taxon>
        <taxon>Polyphaga</taxon>
        <taxon>Staphyliniformia</taxon>
        <taxon>Silphidae</taxon>
        <taxon>Nicrophorinae</taxon>
        <taxon>Nicrophorus</taxon>
    </lineage>
</organism>
<keyword evidence="5" id="KW-1133">Transmembrane helix</keyword>
<feature type="transmembrane region" description="Helical" evidence="5">
    <location>
        <begin position="6"/>
        <end position="26"/>
    </location>
</feature>
<name>A0ABM1NBI9_NICVS</name>
<dbReference type="PROSITE" id="PS50089">
    <property type="entry name" value="ZF_RING_2"/>
    <property type="match status" value="1"/>
</dbReference>
<protein>
    <submittedName>
        <fullName evidence="8">E3 ubiquitin-protein ligase RNF139-like</fullName>
    </submittedName>
</protein>
<evidence type="ECO:0000256" key="4">
    <source>
        <dbReference type="PROSITE-ProRule" id="PRU00175"/>
    </source>
</evidence>
<evidence type="ECO:0000256" key="1">
    <source>
        <dbReference type="ARBA" id="ARBA00022723"/>
    </source>
</evidence>
<keyword evidence="5" id="KW-0812">Transmembrane</keyword>
<dbReference type="PANTHER" id="PTHR22763:SF190">
    <property type="entry name" value="RING FINGER PROTEIN 24"/>
    <property type="match status" value="1"/>
</dbReference>
<evidence type="ECO:0000313" key="8">
    <source>
        <dbReference type="RefSeq" id="XP_017784189.1"/>
    </source>
</evidence>
<evidence type="ECO:0000256" key="2">
    <source>
        <dbReference type="ARBA" id="ARBA00022771"/>
    </source>
</evidence>
<keyword evidence="7" id="KW-1185">Reference proteome</keyword>
<evidence type="ECO:0000256" key="5">
    <source>
        <dbReference type="SAM" id="Phobius"/>
    </source>
</evidence>
<dbReference type="SMART" id="SM00184">
    <property type="entry name" value="RING"/>
    <property type="match status" value="1"/>
</dbReference>
<dbReference type="PANTHER" id="PTHR22763">
    <property type="entry name" value="RING ZINC FINGER PROTEIN"/>
    <property type="match status" value="1"/>
</dbReference>
<dbReference type="InterPro" id="IPR050731">
    <property type="entry name" value="HRD1_E3_ubiq-ligases"/>
</dbReference>
<evidence type="ECO:0000313" key="7">
    <source>
        <dbReference type="Proteomes" id="UP000695000"/>
    </source>
</evidence>
<feature type="transmembrane region" description="Helical" evidence="5">
    <location>
        <begin position="38"/>
        <end position="55"/>
    </location>
</feature>
<dbReference type="SUPFAM" id="SSF57850">
    <property type="entry name" value="RING/U-box"/>
    <property type="match status" value="1"/>
</dbReference>
<reference evidence="8" key="1">
    <citation type="submission" date="2025-08" db="UniProtKB">
        <authorList>
            <consortium name="RefSeq"/>
        </authorList>
    </citation>
    <scope>IDENTIFICATION</scope>
    <source>
        <tissue evidence="8">Whole Larva</tissue>
    </source>
</reference>
<sequence length="266" mass="30971">MFLMMSGLYTFMCQFFFFTLCDIALLKQEISKPKSGKIVSGLTTLLLYLIFTYFATKIRDTYQTSTGRLTRHGSLFNFMKVVLEFAKAAIVVLCMREQGFEYHFDVLYSSVTFTYYLCTEKLYVDTFVAITRLLNYVRFDSLEHLIVPIILHVIGIALNVAVISYILCLRKYLGFVFVSAYLTIYLSTKNLIWNYVQPLQLERKTFASFRIADEKDINKWDDICAVCLERMSKARITPCSHLFHPHCLKRCLQSSMTCPLCKKDFL</sequence>
<dbReference type="InterPro" id="IPR013083">
    <property type="entry name" value="Znf_RING/FYVE/PHD"/>
</dbReference>
<gene>
    <name evidence="8" type="primary">LOC108567913</name>
</gene>
<proteinExistence type="predicted"/>
<feature type="transmembrane region" description="Helical" evidence="5">
    <location>
        <begin position="172"/>
        <end position="196"/>
    </location>
</feature>
<keyword evidence="1" id="KW-0479">Metal-binding</keyword>
<dbReference type="GeneID" id="108567913"/>
<dbReference type="InterPro" id="IPR001841">
    <property type="entry name" value="Znf_RING"/>
</dbReference>